<keyword evidence="1 2" id="KW-0378">Hydrolase</keyword>
<protein>
    <submittedName>
        <fullName evidence="2">Putative hydrolase of the HAD superfamily</fullName>
    </submittedName>
</protein>
<keyword evidence="3" id="KW-1185">Reference proteome</keyword>
<dbReference type="Proteomes" id="UP000199103">
    <property type="component" value="Chromosome I"/>
</dbReference>
<dbReference type="SUPFAM" id="SSF56784">
    <property type="entry name" value="HAD-like"/>
    <property type="match status" value="1"/>
</dbReference>
<dbReference type="STRING" id="630515.SAMN04489812_1322"/>
<evidence type="ECO:0000313" key="2">
    <source>
        <dbReference type="EMBL" id="SDS24760.1"/>
    </source>
</evidence>
<proteinExistence type="predicted"/>
<dbReference type="NCBIfam" id="TIGR01549">
    <property type="entry name" value="HAD-SF-IA-v1"/>
    <property type="match status" value="1"/>
</dbReference>
<evidence type="ECO:0000256" key="1">
    <source>
        <dbReference type="ARBA" id="ARBA00022801"/>
    </source>
</evidence>
<dbReference type="SFLD" id="SFLDS00003">
    <property type="entry name" value="Haloacid_Dehalogenase"/>
    <property type="match status" value="1"/>
</dbReference>
<dbReference type="AlphaFoldDB" id="A0A1H1QMR0"/>
<dbReference type="InterPro" id="IPR006439">
    <property type="entry name" value="HAD-SF_hydro_IA"/>
</dbReference>
<dbReference type="InterPro" id="IPR036412">
    <property type="entry name" value="HAD-like_sf"/>
</dbReference>
<gene>
    <name evidence="2" type="ORF">SAMN04489812_1322</name>
</gene>
<evidence type="ECO:0000313" key="3">
    <source>
        <dbReference type="Proteomes" id="UP000199103"/>
    </source>
</evidence>
<dbReference type="PRINTS" id="PR00413">
    <property type="entry name" value="HADHALOGNASE"/>
</dbReference>
<dbReference type="InterPro" id="IPR051540">
    <property type="entry name" value="S-2-haloacid_dehalogenase"/>
</dbReference>
<dbReference type="SFLD" id="SFLDG01129">
    <property type="entry name" value="C1.5:_HAD__Beta-PGM__Phosphata"/>
    <property type="match status" value="1"/>
</dbReference>
<dbReference type="PANTHER" id="PTHR43316">
    <property type="entry name" value="HYDROLASE, HALOACID DELAHOGENASE-RELATED"/>
    <property type="match status" value="1"/>
</dbReference>
<name>A0A1H1QMR0_9ACTN</name>
<dbReference type="OrthoDB" id="3680851at2"/>
<dbReference type="GO" id="GO:0016787">
    <property type="term" value="F:hydrolase activity"/>
    <property type="evidence" value="ECO:0007669"/>
    <property type="project" value="UniProtKB-KW"/>
</dbReference>
<organism evidence="2 3">
    <name type="scientific">Microlunatus soli</name>
    <dbReference type="NCBI Taxonomy" id="630515"/>
    <lineage>
        <taxon>Bacteria</taxon>
        <taxon>Bacillati</taxon>
        <taxon>Actinomycetota</taxon>
        <taxon>Actinomycetes</taxon>
        <taxon>Propionibacteriales</taxon>
        <taxon>Propionibacteriaceae</taxon>
        <taxon>Microlunatus</taxon>
    </lineage>
</organism>
<dbReference type="EMBL" id="LT629772">
    <property type="protein sequence ID" value="SDS24760.1"/>
    <property type="molecule type" value="Genomic_DNA"/>
</dbReference>
<dbReference type="InterPro" id="IPR023214">
    <property type="entry name" value="HAD_sf"/>
</dbReference>
<dbReference type="Pfam" id="PF00702">
    <property type="entry name" value="Hydrolase"/>
    <property type="match status" value="1"/>
</dbReference>
<dbReference type="Gene3D" id="3.40.50.1000">
    <property type="entry name" value="HAD superfamily/HAD-like"/>
    <property type="match status" value="1"/>
</dbReference>
<dbReference type="RefSeq" id="WP_157683253.1">
    <property type="nucleotide sequence ID" value="NZ_LT629772.1"/>
</dbReference>
<dbReference type="PANTHER" id="PTHR43316:SF3">
    <property type="entry name" value="HALOACID DEHALOGENASE, TYPE II (AFU_ORTHOLOGUE AFUA_2G07750)-RELATED"/>
    <property type="match status" value="1"/>
</dbReference>
<accession>A0A1H1QMR0</accession>
<reference evidence="2 3" key="1">
    <citation type="submission" date="2016-10" db="EMBL/GenBank/DDBJ databases">
        <authorList>
            <person name="de Groot N.N."/>
        </authorList>
    </citation>
    <scope>NUCLEOTIDE SEQUENCE [LARGE SCALE GENOMIC DNA]</scope>
    <source>
        <strain evidence="2 3">DSM 21800</strain>
    </source>
</reference>
<sequence length="245" mass="27036">MSSQLPTTAQTISFDLDGTLINGPFGRVITDLEDDLIDRGIEARGAILRRHTALLDSDVMASYDWQQIVADELAEADTSAPFDLFERLEEYAAAGRTTLLHDRTPQLLSRLRSAGWRVLVLTNGWRPYQEPILRHAGLLELIDGLITSDDVGEPKPSARMFAAARGTAERYVHVGDRLDHDIAGGNAVGARTVLLRTDAPETADADYLDDLARRQRVPADQHPALTGPDLITARLDDLVQHLLRQ</sequence>